<evidence type="ECO:0000313" key="1">
    <source>
        <dbReference type="EMBL" id="KAK1134260.1"/>
    </source>
</evidence>
<dbReference type="Proteomes" id="UP001177670">
    <property type="component" value="Unassembled WGS sequence"/>
</dbReference>
<evidence type="ECO:0000313" key="2">
    <source>
        <dbReference type="Proteomes" id="UP001177670"/>
    </source>
</evidence>
<comment type="caution">
    <text evidence="1">The sequence shown here is derived from an EMBL/GenBank/DDBJ whole genome shotgun (WGS) entry which is preliminary data.</text>
</comment>
<reference evidence="1" key="1">
    <citation type="submission" date="2021-10" db="EMBL/GenBank/DDBJ databases">
        <title>Melipona bicolor Genome sequencing and assembly.</title>
        <authorList>
            <person name="Araujo N.S."/>
            <person name="Arias M.C."/>
        </authorList>
    </citation>
    <scope>NUCLEOTIDE SEQUENCE</scope>
    <source>
        <strain evidence="1">USP_2M_L1-L4_2017</strain>
        <tissue evidence="1">Whole body</tissue>
    </source>
</reference>
<keyword evidence="2" id="KW-1185">Reference proteome</keyword>
<protein>
    <submittedName>
        <fullName evidence="1">Uncharacterized protein</fullName>
    </submittedName>
</protein>
<dbReference type="AlphaFoldDB" id="A0AA40GAR4"/>
<organism evidence="1 2">
    <name type="scientific">Melipona bicolor</name>
    <dbReference type="NCBI Taxonomy" id="60889"/>
    <lineage>
        <taxon>Eukaryota</taxon>
        <taxon>Metazoa</taxon>
        <taxon>Ecdysozoa</taxon>
        <taxon>Arthropoda</taxon>
        <taxon>Hexapoda</taxon>
        <taxon>Insecta</taxon>
        <taxon>Pterygota</taxon>
        <taxon>Neoptera</taxon>
        <taxon>Endopterygota</taxon>
        <taxon>Hymenoptera</taxon>
        <taxon>Apocrita</taxon>
        <taxon>Aculeata</taxon>
        <taxon>Apoidea</taxon>
        <taxon>Anthophila</taxon>
        <taxon>Apidae</taxon>
        <taxon>Melipona</taxon>
    </lineage>
</organism>
<dbReference type="EMBL" id="JAHYIQ010000003">
    <property type="protein sequence ID" value="KAK1134260.1"/>
    <property type="molecule type" value="Genomic_DNA"/>
</dbReference>
<proteinExistence type="predicted"/>
<accession>A0AA40GAR4</accession>
<sequence>MGLGITTKVISDLKRSSKTVKYRGTAAPVVEEWCRPTTRSMSARLRQTHCQTTVGCASSAVSTTVRSNEVGGLRAIVVLEDIGKILERSEIRRSTRIAANRSASRSASRSAIRTAISTTTTMMKNTPEISTGCSTAYKSPHQNNPLTEASKNNSKEIHSYILIITTHSHRTSLLAILNLIHSNSIQSIIEPADLH</sequence>
<gene>
    <name evidence="1" type="ORF">K0M31_012042</name>
</gene>
<name>A0AA40GAR4_9HYME</name>